<dbReference type="Gramene" id="Kaladp0496s0016.1.v1.1">
    <property type="protein sequence ID" value="Kaladp0496s0016.1.v1.1"/>
    <property type="gene ID" value="Kaladp0496s0016.v1.1"/>
</dbReference>
<keyword evidence="2" id="KW-1185">Reference proteome</keyword>
<evidence type="ECO:0000313" key="1">
    <source>
        <dbReference type="EnsemblPlants" id="Kaladp0496s0016.1.v1.1"/>
    </source>
</evidence>
<evidence type="ECO:0000313" key="2">
    <source>
        <dbReference type="Proteomes" id="UP000594263"/>
    </source>
</evidence>
<protein>
    <submittedName>
        <fullName evidence="1">Uncharacterized protein</fullName>
    </submittedName>
</protein>
<dbReference type="Proteomes" id="UP000594263">
    <property type="component" value="Unplaced"/>
</dbReference>
<accession>A0A7N0VD30</accession>
<name>A0A7N0VD30_KALFE</name>
<dbReference type="PANTHER" id="PTHR35134:SF2">
    <property type="entry name" value="NUCLEOTIDASE YQFW-RELATED"/>
    <property type="match status" value="1"/>
</dbReference>
<dbReference type="InterPro" id="IPR052419">
    <property type="entry name" value="5_3-deoxyribonucleotidase-like"/>
</dbReference>
<dbReference type="EnsemblPlants" id="Kaladp0496s0016.1.v1.1">
    <property type="protein sequence ID" value="Kaladp0496s0016.1.v1.1"/>
    <property type="gene ID" value="Kaladp0496s0016.v1.1"/>
</dbReference>
<dbReference type="AlphaFoldDB" id="A0A7N0VD30"/>
<reference evidence="1" key="1">
    <citation type="submission" date="2021-01" db="UniProtKB">
        <authorList>
            <consortium name="EnsemblPlants"/>
        </authorList>
    </citation>
    <scope>IDENTIFICATION</scope>
</reference>
<sequence>MLKIQSLRFRFRTTSALNWGFMDSLRLQLPYTHPFSTLQGSGSNVTSGSSPCIRMGGSKAFYCTFRNAFPLKGCFTFYERRHVGALTNSKGSVFALHPHSISDLGISLKDCRDSNKANGHEVSHPGNPTGFPYLPKSDKAVVAIDVDEVLGNFVSALNNFIADRYSLNHSVSEYHFSQASTLGSQ</sequence>
<dbReference type="PANTHER" id="PTHR35134">
    <property type="entry name" value="NUCLEOTIDASE YQFW-RELATED"/>
    <property type="match status" value="1"/>
</dbReference>
<proteinExistence type="predicted"/>
<organism evidence="1 2">
    <name type="scientific">Kalanchoe fedtschenkoi</name>
    <name type="common">Lavender scallops</name>
    <name type="synonym">South American air plant</name>
    <dbReference type="NCBI Taxonomy" id="63787"/>
    <lineage>
        <taxon>Eukaryota</taxon>
        <taxon>Viridiplantae</taxon>
        <taxon>Streptophyta</taxon>
        <taxon>Embryophyta</taxon>
        <taxon>Tracheophyta</taxon>
        <taxon>Spermatophyta</taxon>
        <taxon>Magnoliopsida</taxon>
        <taxon>eudicotyledons</taxon>
        <taxon>Gunneridae</taxon>
        <taxon>Pentapetalae</taxon>
        <taxon>Saxifragales</taxon>
        <taxon>Crassulaceae</taxon>
        <taxon>Kalanchoe</taxon>
    </lineage>
</organism>